<evidence type="ECO:0000313" key="5">
    <source>
        <dbReference type="EMBL" id="WOK05573.1"/>
    </source>
</evidence>
<dbReference type="Gene3D" id="3.40.50.150">
    <property type="entry name" value="Vaccinia Virus protein VP39"/>
    <property type="match status" value="1"/>
</dbReference>
<organism evidence="5 6">
    <name type="scientific">Imperialibacter roseus</name>
    <dbReference type="NCBI Taxonomy" id="1324217"/>
    <lineage>
        <taxon>Bacteria</taxon>
        <taxon>Pseudomonadati</taxon>
        <taxon>Bacteroidota</taxon>
        <taxon>Cytophagia</taxon>
        <taxon>Cytophagales</taxon>
        <taxon>Flammeovirgaceae</taxon>
        <taxon>Imperialibacter</taxon>
    </lineage>
</organism>
<dbReference type="InterPro" id="IPR029063">
    <property type="entry name" value="SAM-dependent_MTases_sf"/>
</dbReference>
<keyword evidence="1 5" id="KW-0489">Methyltransferase</keyword>
<evidence type="ECO:0000259" key="4">
    <source>
        <dbReference type="Pfam" id="PF08241"/>
    </source>
</evidence>
<dbReference type="GO" id="GO:0008168">
    <property type="term" value="F:methyltransferase activity"/>
    <property type="evidence" value="ECO:0007669"/>
    <property type="project" value="UniProtKB-KW"/>
</dbReference>
<name>A0ABZ0IM88_9BACT</name>
<keyword evidence="2 5" id="KW-0808">Transferase</keyword>
<keyword evidence="3" id="KW-0949">S-adenosyl-L-methionine</keyword>
<dbReference type="EC" id="2.1.1.-" evidence="5"/>
<protein>
    <submittedName>
        <fullName evidence="5">Class I SAM-dependent methyltransferase</fullName>
        <ecNumber evidence="5">2.1.1.-</ecNumber>
    </submittedName>
</protein>
<dbReference type="RefSeq" id="WP_317488331.1">
    <property type="nucleotide sequence ID" value="NZ_CP136051.1"/>
</dbReference>
<dbReference type="PANTHER" id="PTHR43464:SF19">
    <property type="entry name" value="UBIQUINONE BIOSYNTHESIS O-METHYLTRANSFERASE, MITOCHONDRIAL"/>
    <property type="match status" value="1"/>
</dbReference>
<evidence type="ECO:0000256" key="2">
    <source>
        <dbReference type="ARBA" id="ARBA00022679"/>
    </source>
</evidence>
<dbReference type="GO" id="GO:0032259">
    <property type="term" value="P:methylation"/>
    <property type="evidence" value="ECO:0007669"/>
    <property type="project" value="UniProtKB-KW"/>
</dbReference>
<dbReference type="CDD" id="cd02440">
    <property type="entry name" value="AdoMet_MTases"/>
    <property type="match status" value="1"/>
</dbReference>
<dbReference type="PANTHER" id="PTHR43464">
    <property type="entry name" value="METHYLTRANSFERASE"/>
    <property type="match status" value="1"/>
</dbReference>
<feature type="domain" description="Methyltransferase type 11" evidence="4">
    <location>
        <begin position="72"/>
        <end position="167"/>
    </location>
</feature>
<sequence>MIEFSKNPIKIEENGILKFVENDNYTASFGYQWNKFQKTQLDRFGNDVYQSSSRLLAETAWVVETLEEANILEVGSGAGRFTRALLENTKANVFSVDYSAAVEVNFENNSVYGTRLHLCQASIYELPYKPQQFDKVICFGVLQHTPDFKRSVRCLAEMVKKGGELVVDFYPVKGWWTKIHAKYIFRPLTKRMSHQSLLALLERNISWLIKLYQIFEAVGIGRVANRFVPICDIKNTLPKGLSEHQLKEWALLDTFDMFSPVHDHPQKIETVKKWMAEAGLKVTFGAFISLEAGQAAVVRAIRT</sequence>
<evidence type="ECO:0000256" key="1">
    <source>
        <dbReference type="ARBA" id="ARBA00022603"/>
    </source>
</evidence>
<reference evidence="5 6" key="1">
    <citation type="journal article" date="2023" name="Microbiol. Resour. Announc.">
        <title>Complete Genome Sequence of Imperialibacter roseus strain P4T.</title>
        <authorList>
            <person name="Tizabi D.R."/>
            <person name="Bachvaroff T."/>
            <person name="Hill R.T."/>
        </authorList>
    </citation>
    <scope>NUCLEOTIDE SEQUENCE [LARGE SCALE GENOMIC DNA]</scope>
    <source>
        <strain evidence="5 6">P4T</strain>
    </source>
</reference>
<gene>
    <name evidence="5" type="ORF">RT717_21080</name>
</gene>
<dbReference type="SUPFAM" id="SSF53335">
    <property type="entry name" value="S-adenosyl-L-methionine-dependent methyltransferases"/>
    <property type="match status" value="1"/>
</dbReference>
<keyword evidence="6" id="KW-1185">Reference proteome</keyword>
<dbReference type="Proteomes" id="UP001302349">
    <property type="component" value="Chromosome"/>
</dbReference>
<evidence type="ECO:0000256" key="3">
    <source>
        <dbReference type="ARBA" id="ARBA00022691"/>
    </source>
</evidence>
<evidence type="ECO:0000313" key="6">
    <source>
        <dbReference type="Proteomes" id="UP001302349"/>
    </source>
</evidence>
<accession>A0ABZ0IM88</accession>
<dbReference type="Pfam" id="PF08241">
    <property type="entry name" value="Methyltransf_11"/>
    <property type="match status" value="1"/>
</dbReference>
<dbReference type="InterPro" id="IPR013216">
    <property type="entry name" value="Methyltransf_11"/>
</dbReference>
<proteinExistence type="predicted"/>
<dbReference type="EMBL" id="CP136051">
    <property type="protein sequence ID" value="WOK05573.1"/>
    <property type="molecule type" value="Genomic_DNA"/>
</dbReference>